<gene>
    <name evidence="2" type="ORF">ZT1E4_G11907</name>
</gene>
<evidence type="ECO:0000313" key="2">
    <source>
        <dbReference type="EMBL" id="SMR62591.1"/>
    </source>
</evidence>
<feature type="compositionally biased region" description="Low complexity" evidence="1">
    <location>
        <begin position="36"/>
        <end position="53"/>
    </location>
</feature>
<evidence type="ECO:0000313" key="3">
    <source>
        <dbReference type="Proteomes" id="UP000245764"/>
    </source>
</evidence>
<accession>A0A2H1H9S4</accession>
<protein>
    <submittedName>
        <fullName evidence="2">Uncharacterized protein</fullName>
    </submittedName>
</protein>
<dbReference type="AlphaFoldDB" id="A0A2H1H9S4"/>
<dbReference type="EMBL" id="LT854270">
    <property type="protein sequence ID" value="SMR62591.1"/>
    <property type="molecule type" value="Genomic_DNA"/>
</dbReference>
<organism evidence="2 3">
    <name type="scientific">Zymoseptoria tritici ST99CH_1E4</name>
    <dbReference type="NCBI Taxonomy" id="1276532"/>
    <lineage>
        <taxon>Eukaryota</taxon>
        <taxon>Fungi</taxon>
        <taxon>Dikarya</taxon>
        <taxon>Ascomycota</taxon>
        <taxon>Pezizomycotina</taxon>
        <taxon>Dothideomycetes</taxon>
        <taxon>Dothideomycetidae</taxon>
        <taxon>Mycosphaerellales</taxon>
        <taxon>Mycosphaerellaceae</taxon>
        <taxon>Zymoseptoria</taxon>
    </lineage>
</organism>
<dbReference type="Proteomes" id="UP000245764">
    <property type="component" value="Chromosome 18"/>
</dbReference>
<feature type="region of interest" description="Disordered" evidence="1">
    <location>
        <begin position="23"/>
        <end position="59"/>
    </location>
</feature>
<evidence type="ECO:0000256" key="1">
    <source>
        <dbReference type="SAM" id="MobiDB-lite"/>
    </source>
</evidence>
<name>A0A2H1H9S4_ZYMTR</name>
<reference evidence="3" key="1">
    <citation type="submission" date="2017-05" db="EMBL/GenBank/DDBJ databases">
        <authorList>
            <person name="Song R."/>
            <person name="Chenine A.L."/>
            <person name="Ruprecht R.M."/>
        </authorList>
    </citation>
    <scope>NUCLEOTIDE SEQUENCE [LARGE SCALE GENOMIC DNA]</scope>
</reference>
<sequence length="97" mass="10481">MVREGMNMSEKIKINSIATSPLSRLLEDASEQGPDSSSTTSSSTEVSCQSGTSTTEINHNVAREVHAVLVRDRQRGEHIITGFGKRSDGREAHVVLA</sequence>
<proteinExistence type="predicted"/>